<evidence type="ECO:0000313" key="3">
    <source>
        <dbReference type="Proteomes" id="UP000664859"/>
    </source>
</evidence>
<name>A0A835YT00_9STRA</name>
<proteinExistence type="predicted"/>
<evidence type="ECO:0000313" key="2">
    <source>
        <dbReference type="EMBL" id="KAG5176554.1"/>
    </source>
</evidence>
<organism evidence="2 3">
    <name type="scientific">Tribonema minus</name>
    <dbReference type="NCBI Taxonomy" id="303371"/>
    <lineage>
        <taxon>Eukaryota</taxon>
        <taxon>Sar</taxon>
        <taxon>Stramenopiles</taxon>
        <taxon>Ochrophyta</taxon>
        <taxon>PX clade</taxon>
        <taxon>Xanthophyceae</taxon>
        <taxon>Tribonematales</taxon>
        <taxon>Tribonemataceae</taxon>
        <taxon>Tribonema</taxon>
    </lineage>
</organism>
<protein>
    <recommendedName>
        <fullName evidence="4">SAM domain-containing protein</fullName>
    </recommendedName>
</protein>
<evidence type="ECO:0008006" key="4">
    <source>
        <dbReference type="Google" id="ProtNLM"/>
    </source>
</evidence>
<accession>A0A835YT00</accession>
<feature type="region of interest" description="Disordered" evidence="1">
    <location>
        <begin position="1"/>
        <end position="64"/>
    </location>
</feature>
<dbReference type="EMBL" id="JAFCMP010000536">
    <property type="protein sequence ID" value="KAG5176554.1"/>
    <property type="molecule type" value="Genomic_DNA"/>
</dbReference>
<feature type="compositionally biased region" description="Low complexity" evidence="1">
    <location>
        <begin position="50"/>
        <end position="59"/>
    </location>
</feature>
<gene>
    <name evidence="2" type="ORF">JKP88DRAFT_242348</name>
</gene>
<reference evidence="2" key="1">
    <citation type="submission" date="2021-02" db="EMBL/GenBank/DDBJ databases">
        <title>First Annotated Genome of the Yellow-green Alga Tribonema minus.</title>
        <authorList>
            <person name="Mahan K.M."/>
        </authorList>
    </citation>
    <scope>NUCLEOTIDE SEQUENCE</scope>
    <source>
        <strain evidence="2">UTEX B ZZ1240</strain>
    </source>
</reference>
<sequence>MMKQCLPRQAPPPAASAAARDSGPAIRAPFSGSTARAADEGGVLGGGSGVTSQGGSSSGAPPRDASSLAAWVAHVLGVEPHSGGARSVSRRLFEAECYTRTTLALLSAADLTELSITGVPARLIMSAVEHLGGKAPLPQQQPAPSAAAAAAVVLTGDSAAFRDTAQEWEPQLGREDALVAALSRSLF</sequence>
<dbReference type="AlphaFoldDB" id="A0A835YT00"/>
<evidence type="ECO:0000256" key="1">
    <source>
        <dbReference type="SAM" id="MobiDB-lite"/>
    </source>
</evidence>
<keyword evidence="3" id="KW-1185">Reference proteome</keyword>
<feature type="compositionally biased region" description="Low complexity" evidence="1">
    <location>
        <begin position="15"/>
        <end position="25"/>
    </location>
</feature>
<comment type="caution">
    <text evidence="2">The sequence shown here is derived from an EMBL/GenBank/DDBJ whole genome shotgun (WGS) entry which is preliminary data.</text>
</comment>
<dbReference type="Proteomes" id="UP000664859">
    <property type="component" value="Unassembled WGS sequence"/>
</dbReference>